<dbReference type="InterPro" id="IPR013324">
    <property type="entry name" value="RNA_pol_sigma_r3/r4-like"/>
</dbReference>
<dbReference type="InterPro" id="IPR014284">
    <property type="entry name" value="RNA_pol_sigma-70_dom"/>
</dbReference>
<dbReference type="InterPro" id="IPR036388">
    <property type="entry name" value="WH-like_DNA-bd_sf"/>
</dbReference>
<evidence type="ECO:0000256" key="1">
    <source>
        <dbReference type="ARBA" id="ARBA00010641"/>
    </source>
</evidence>
<dbReference type="SUPFAM" id="SSF88659">
    <property type="entry name" value="Sigma3 and sigma4 domains of RNA polymerase sigma factors"/>
    <property type="match status" value="1"/>
</dbReference>
<keyword evidence="4" id="KW-0804">Transcription</keyword>
<dbReference type="Gene3D" id="1.10.10.10">
    <property type="entry name" value="Winged helix-like DNA-binding domain superfamily/Winged helix DNA-binding domain"/>
    <property type="match status" value="1"/>
</dbReference>
<keyword evidence="8" id="KW-1185">Reference proteome</keyword>
<comment type="caution">
    <text evidence="7">The sequence shown here is derived from an EMBL/GenBank/DDBJ whole genome shotgun (WGS) entry which is preliminary data.</text>
</comment>
<evidence type="ECO:0000256" key="2">
    <source>
        <dbReference type="ARBA" id="ARBA00023015"/>
    </source>
</evidence>
<dbReference type="SUPFAM" id="SSF88946">
    <property type="entry name" value="Sigma2 domain of RNA polymerase sigma factors"/>
    <property type="match status" value="1"/>
</dbReference>
<dbReference type="Gene3D" id="1.10.1740.10">
    <property type="match status" value="1"/>
</dbReference>
<dbReference type="RefSeq" id="WP_381497702.1">
    <property type="nucleotide sequence ID" value="NZ_JBHUOM010000002.1"/>
</dbReference>
<dbReference type="InterPro" id="IPR007627">
    <property type="entry name" value="RNA_pol_sigma70_r2"/>
</dbReference>
<sequence length="171" mass="20101">MTKSEQNNIFEKWLSQHKALLFKVVRAYAVTVMDQDDLFQEIIIQVWHSIPTFRQQSSNTTWMYRIALNTAIKWVGKERKHTESQETLDNVQAILQETLIQVDERLTWLYEEIHKFDGIDRSITLLLLDGFSYKEMATILGISESNVGVKISRIKKQLITKSKQQDYHGIR</sequence>
<evidence type="ECO:0000313" key="8">
    <source>
        <dbReference type="Proteomes" id="UP001597512"/>
    </source>
</evidence>
<keyword evidence="3" id="KW-0731">Sigma factor</keyword>
<protein>
    <submittedName>
        <fullName evidence="7">RNA polymerase sigma factor</fullName>
    </submittedName>
</protein>
<evidence type="ECO:0000259" key="5">
    <source>
        <dbReference type="Pfam" id="PF04542"/>
    </source>
</evidence>
<evidence type="ECO:0000313" key="7">
    <source>
        <dbReference type="EMBL" id="MFD2933393.1"/>
    </source>
</evidence>
<organism evidence="7 8">
    <name type="scientific">Spirosoma flavum</name>
    <dbReference type="NCBI Taxonomy" id="2048557"/>
    <lineage>
        <taxon>Bacteria</taxon>
        <taxon>Pseudomonadati</taxon>
        <taxon>Bacteroidota</taxon>
        <taxon>Cytophagia</taxon>
        <taxon>Cytophagales</taxon>
        <taxon>Cytophagaceae</taxon>
        <taxon>Spirosoma</taxon>
    </lineage>
</organism>
<dbReference type="PANTHER" id="PTHR43133">
    <property type="entry name" value="RNA POLYMERASE ECF-TYPE SIGMA FACTO"/>
    <property type="match status" value="1"/>
</dbReference>
<feature type="domain" description="RNA polymerase sigma factor 70 region 4 type 2" evidence="6">
    <location>
        <begin position="123"/>
        <end position="158"/>
    </location>
</feature>
<dbReference type="Pfam" id="PF08281">
    <property type="entry name" value="Sigma70_r4_2"/>
    <property type="match status" value="1"/>
</dbReference>
<reference evidence="8" key="1">
    <citation type="journal article" date="2019" name="Int. J. Syst. Evol. Microbiol.">
        <title>The Global Catalogue of Microorganisms (GCM) 10K type strain sequencing project: providing services to taxonomists for standard genome sequencing and annotation.</title>
        <authorList>
            <consortium name="The Broad Institute Genomics Platform"/>
            <consortium name="The Broad Institute Genome Sequencing Center for Infectious Disease"/>
            <person name="Wu L."/>
            <person name="Ma J."/>
        </authorList>
    </citation>
    <scope>NUCLEOTIDE SEQUENCE [LARGE SCALE GENOMIC DNA]</scope>
    <source>
        <strain evidence="8">KCTC 52490</strain>
    </source>
</reference>
<dbReference type="PANTHER" id="PTHR43133:SF45">
    <property type="entry name" value="RNA POLYMERASE ECF-TYPE SIGMA FACTOR"/>
    <property type="match status" value="1"/>
</dbReference>
<keyword evidence="2" id="KW-0805">Transcription regulation</keyword>
<feature type="domain" description="RNA polymerase sigma-70 region 2" evidence="5">
    <location>
        <begin position="15"/>
        <end position="80"/>
    </location>
</feature>
<dbReference type="InterPro" id="IPR039425">
    <property type="entry name" value="RNA_pol_sigma-70-like"/>
</dbReference>
<dbReference type="InterPro" id="IPR013325">
    <property type="entry name" value="RNA_pol_sigma_r2"/>
</dbReference>
<evidence type="ECO:0000259" key="6">
    <source>
        <dbReference type="Pfam" id="PF08281"/>
    </source>
</evidence>
<dbReference type="NCBIfam" id="TIGR02937">
    <property type="entry name" value="sigma70-ECF"/>
    <property type="match status" value="1"/>
</dbReference>
<proteinExistence type="inferred from homology"/>
<gene>
    <name evidence="7" type="ORF">ACFS25_06335</name>
</gene>
<accession>A0ABW6AG54</accession>
<dbReference type="Proteomes" id="UP001597512">
    <property type="component" value="Unassembled WGS sequence"/>
</dbReference>
<dbReference type="InterPro" id="IPR013249">
    <property type="entry name" value="RNA_pol_sigma70_r4_t2"/>
</dbReference>
<evidence type="ECO:0000256" key="3">
    <source>
        <dbReference type="ARBA" id="ARBA00023082"/>
    </source>
</evidence>
<dbReference type="EMBL" id="JBHUOM010000002">
    <property type="protein sequence ID" value="MFD2933393.1"/>
    <property type="molecule type" value="Genomic_DNA"/>
</dbReference>
<dbReference type="Pfam" id="PF04542">
    <property type="entry name" value="Sigma70_r2"/>
    <property type="match status" value="1"/>
</dbReference>
<evidence type="ECO:0000256" key="4">
    <source>
        <dbReference type="ARBA" id="ARBA00023163"/>
    </source>
</evidence>
<comment type="similarity">
    <text evidence="1">Belongs to the sigma-70 factor family. ECF subfamily.</text>
</comment>
<name>A0ABW6AG54_9BACT</name>